<sequence length="76" mass="8902">MFTWTENKPTKTGWYWIREDSFDTIVLIKRFADGRYGRLCVQNRERIPDNALWAGPISAPVEKSKKSDINHFNDLG</sequence>
<dbReference type="AlphaFoldDB" id="A0A0F9LF34"/>
<gene>
    <name evidence="2" type="ORF">LCGC14_1518300</name>
    <name evidence="1" type="ORF">LCGC14_2116820</name>
</gene>
<accession>A0A0F9LF34</accession>
<evidence type="ECO:0000313" key="1">
    <source>
        <dbReference type="EMBL" id="KKL69255.1"/>
    </source>
</evidence>
<proteinExistence type="predicted"/>
<evidence type="ECO:0000313" key="2">
    <source>
        <dbReference type="EMBL" id="KKM62770.1"/>
    </source>
</evidence>
<dbReference type="EMBL" id="LAZR01011231">
    <property type="protein sequence ID" value="KKM62770.1"/>
    <property type="molecule type" value="Genomic_DNA"/>
</dbReference>
<name>A0A0F9LF34_9ZZZZ</name>
<organism evidence="2">
    <name type="scientific">marine sediment metagenome</name>
    <dbReference type="NCBI Taxonomy" id="412755"/>
    <lineage>
        <taxon>unclassified sequences</taxon>
        <taxon>metagenomes</taxon>
        <taxon>ecological metagenomes</taxon>
    </lineage>
</organism>
<dbReference type="EMBL" id="LAZR01026273">
    <property type="protein sequence ID" value="KKL69255.1"/>
    <property type="molecule type" value="Genomic_DNA"/>
</dbReference>
<comment type="caution">
    <text evidence="2">The sequence shown here is derived from an EMBL/GenBank/DDBJ whole genome shotgun (WGS) entry which is preliminary data.</text>
</comment>
<protein>
    <submittedName>
        <fullName evidence="2">Uncharacterized protein</fullName>
    </submittedName>
</protein>
<reference evidence="2" key="1">
    <citation type="journal article" date="2015" name="Nature">
        <title>Complex archaea that bridge the gap between prokaryotes and eukaryotes.</title>
        <authorList>
            <person name="Spang A."/>
            <person name="Saw J.H."/>
            <person name="Jorgensen S.L."/>
            <person name="Zaremba-Niedzwiedzka K."/>
            <person name="Martijn J."/>
            <person name="Lind A.E."/>
            <person name="van Eijk R."/>
            <person name="Schleper C."/>
            <person name="Guy L."/>
            <person name="Ettema T.J."/>
        </authorList>
    </citation>
    <scope>NUCLEOTIDE SEQUENCE</scope>
</reference>